<accession>A0ACA9MXU9</accession>
<evidence type="ECO:0000313" key="2">
    <source>
        <dbReference type="Proteomes" id="UP000789860"/>
    </source>
</evidence>
<feature type="non-terminal residue" evidence="1">
    <location>
        <position position="1"/>
    </location>
</feature>
<sequence length="288" mass="31124">RTQYLNAVNTFSELLTMGVVPVVNENDTISVSEIKFGDNDTLSAITAGMVNADYLFLMTDVDCLYTDNPMTNSNAKPVEVVEDVGALRDKVIVSSAGSSLGTGGMVTKLIAADLATAAGVTTIICRGSAPKNIISIINNLPNDDKQCSSSLPLHTRFIAKDNPLLDRKWWILHGLHTAGTIFIDEGAVRAITKAGRKSSLFAAGIVKVDGYFVAHQAVELKIERTINRENIDDIEVVMIGKGLVNYSSTEISRIKGCQSSDIEKMLGYADSECVIHRDNLVITVKNDD</sequence>
<reference evidence="1" key="1">
    <citation type="submission" date="2021-06" db="EMBL/GenBank/DDBJ databases">
        <authorList>
            <person name="Kallberg Y."/>
            <person name="Tangrot J."/>
            <person name="Rosling A."/>
        </authorList>
    </citation>
    <scope>NUCLEOTIDE SEQUENCE</scope>
    <source>
        <strain evidence="1">AU212A</strain>
    </source>
</reference>
<protein>
    <submittedName>
        <fullName evidence="1">5339_t:CDS:1</fullName>
    </submittedName>
</protein>
<dbReference type="Proteomes" id="UP000789860">
    <property type="component" value="Unassembled WGS sequence"/>
</dbReference>
<evidence type="ECO:0000313" key="1">
    <source>
        <dbReference type="EMBL" id="CAG8621130.1"/>
    </source>
</evidence>
<keyword evidence="2" id="KW-1185">Reference proteome</keyword>
<organism evidence="1 2">
    <name type="scientific">Scutellospora calospora</name>
    <dbReference type="NCBI Taxonomy" id="85575"/>
    <lineage>
        <taxon>Eukaryota</taxon>
        <taxon>Fungi</taxon>
        <taxon>Fungi incertae sedis</taxon>
        <taxon>Mucoromycota</taxon>
        <taxon>Glomeromycotina</taxon>
        <taxon>Glomeromycetes</taxon>
        <taxon>Diversisporales</taxon>
        <taxon>Gigasporaceae</taxon>
        <taxon>Scutellospora</taxon>
    </lineage>
</organism>
<comment type="caution">
    <text evidence="1">The sequence shown here is derived from an EMBL/GenBank/DDBJ whole genome shotgun (WGS) entry which is preliminary data.</text>
</comment>
<gene>
    <name evidence="1" type="ORF">SCALOS_LOCUS7649</name>
</gene>
<name>A0ACA9MXU9_9GLOM</name>
<proteinExistence type="predicted"/>
<dbReference type="EMBL" id="CAJVPM010017690">
    <property type="protein sequence ID" value="CAG8621130.1"/>
    <property type="molecule type" value="Genomic_DNA"/>
</dbReference>